<feature type="region of interest" description="Disordered" evidence="2">
    <location>
        <begin position="437"/>
        <end position="462"/>
    </location>
</feature>
<feature type="compositionally biased region" description="Basic residues" evidence="2">
    <location>
        <begin position="453"/>
        <end position="462"/>
    </location>
</feature>
<feature type="compositionally biased region" description="Polar residues" evidence="2">
    <location>
        <begin position="437"/>
        <end position="452"/>
    </location>
</feature>
<dbReference type="EMBL" id="JANTQA010000012">
    <property type="protein sequence ID" value="KAJ3450037.1"/>
    <property type="molecule type" value="Genomic_DNA"/>
</dbReference>
<dbReference type="Proteomes" id="UP001146793">
    <property type="component" value="Unassembled WGS sequence"/>
</dbReference>
<evidence type="ECO:0008006" key="5">
    <source>
        <dbReference type="Google" id="ProtNLM"/>
    </source>
</evidence>
<name>A0AAV8AB56_9EUKA</name>
<organism evidence="3 4">
    <name type="scientific">Anaeramoeba flamelloides</name>
    <dbReference type="NCBI Taxonomy" id="1746091"/>
    <lineage>
        <taxon>Eukaryota</taxon>
        <taxon>Metamonada</taxon>
        <taxon>Anaeramoebidae</taxon>
        <taxon>Anaeramoeba</taxon>
    </lineage>
</organism>
<accession>A0AAV8AB56</accession>
<proteinExistence type="predicted"/>
<feature type="region of interest" description="Disordered" evidence="2">
    <location>
        <begin position="133"/>
        <end position="157"/>
    </location>
</feature>
<feature type="coiled-coil region" evidence="1">
    <location>
        <begin position="84"/>
        <end position="112"/>
    </location>
</feature>
<reference evidence="3" key="1">
    <citation type="submission" date="2022-08" db="EMBL/GenBank/DDBJ databases">
        <title>Novel sulphate-reducing endosymbionts in the free-living metamonad Anaeramoeba.</title>
        <authorList>
            <person name="Jerlstrom-Hultqvist J."/>
            <person name="Cepicka I."/>
            <person name="Gallot-Lavallee L."/>
            <person name="Salas-Leiva D."/>
            <person name="Curtis B.A."/>
            <person name="Zahonova K."/>
            <person name="Pipaliya S."/>
            <person name="Dacks J."/>
            <person name="Roger A.J."/>
        </authorList>
    </citation>
    <scope>NUCLEOTIDE SEQUENCE</scope>
    <source>
        <strain evidence="3">Busselton2</strain>
    </source>
</reference>
<sequence length="826" mass="98584">MSKRKKIFWIDPKFESTSEMNKIISPINSSFVIKTFCLGTEAYYNLLKNKERIALLIISSQCFQKDPKIYEKFQKKFNNLKVYVVNLQKDKNKNKNKKKKKKKNKFKKLEILGKKALIKMLEKQFDVLIKKNEKGNDHDPQQNKNNYNNNYHNKHNPNINKSQYYNNSVNHSNNSNGKIPICLSWTKIKREKIINSTFFKTKSCENFEELKQNLNKKRRRIFCVVINEKKLEIPSEELFQVYNTCLDNNIKIYIVKKKQNYNKDDDTFKWKKIVIKKKYPKQIIQSLEKRVRVMGEKNDFGVIEQEKKNKRKIVFWLNRDTRAIAKEKAHLEKQGFKVRVFQKIEKLKEELDQRKKKRNEKEDLRCIITSNYYIQNGIVDTLKNIYQKHCIVWSITARTENSVRRKCFDLGADYVPSNRVELTNNLKKIHKDEKNNTFSKNGLTYKHNPNYNHRNKPNSYHKNKNNNKNYRYHNNMTNHHQFSQKNNWGKGSKKFYKNNNMENFHDNIYGHPGYTGLYNNQTDYFNQTRNNTPHLAHPNIYTRQQSNYNNNNIYFQNHNISRNFSQQQTQFNCLWFSSDFKSDYSTINQLRNQGINTLKYQNLNEYYSITKHQEIKFIITSGKFLFDEDLIRDIAPTVKGGEFPPLVVYSRTIPTKQDAINKCQLAGANYIASVKGSLPKIIDAIRLGKKSKTFSQVLYDKNSHCDYFRFPKLGKQILLIKGDPIDNSLILSLNKKKILIRKVTNYLSARRFLDFYYKTTQKICIFIDYQIYIQDDEYKKFLNYKPCILCTCLNMKKKNMPKYTDGLKFIMNEKHIIQKVIHFYKP</sequence>
<feature type="coiled-coil region" evidence="1">
    <location>
        <begin position="337"/>
        <end position="367"/>
    </location>
</feature>
<feature type="compositionally biased region" description="Low complexity" evidence="2">
    <location>
        <begin position="142"/>
        <end position="151"/>
    </location>
</feature>
<evidence type="ECO:0000256" key="1">
    <source>
        <dbReference type="SAM" id="Coils"/>
    </source>
</evidence>
<gene>
    <name evidence="3" type="ORF">M0812_06199</name>
</gene>
<evidence type="ECO:0000313" key="4">
    <source>
        <dbReference type="Proteomes" id="UP001146793"/>
    </source>
</evidence>
<evidence type="ECO:0000313" key="3">
    <source>
        <dbReference type="EMBL" id="KAJ3450037.1"/>
    </source>
</evidence>
<dbReference type="AlphaFoldDB" id="A0AAV8AB56"/>
<keyword evidence="1" id="KW-0175">Coiled coil</keyword>
<evidence type="ECO:0000256" key="2">
    <source>
        <dbReference type="SAM" id="MobiDB-lite"/>
    </source>
</evidence>
<protein>
    <recommendedName>
        <fullName evidence="5">Uroporphyrinogen-III synthase</fullName>
    </recommendedName>
</protein>
<comment type="caution">
    <text evidence="3">The sequence shown here is derived from an EMBL/GenBank/DDBJ whole genome shotgun (WGS) entry which is preliminary data.</text>
</comment>